<feature type="chain" id="PRO_5042955715" description="Aldehyde oxidase GLOX" evidence="7">
    <location>
        <begin position="21"/>
        <end position="557"/>
    </location>
</feature>
<dbReference type="CDD" id="cd02851">
    <property type="entry name" value="E_set_GO_C"/>
    <property type="match status" value="1"/>
</dbReference>
<keyword evidence="4" id="KW-0560">Oxidoreductase</keyword>
<evidence type="ECO:0000256" key="2">
    <source>
        <dbReference type="ARBA" id="ARBA00022525"/>
    </source>
</evidence>
<keyword evidence="3 7" id="KW-0732">Signal</keyword>
<evidence type="ECO:0000256" key="6">
    <source>
        <dbReference type="ARBA" id="ARBA00077505"/>
    </source>
</evidence>
<comment type="subcellular location">
    <subcellularLocation>
        <location evidence="1">Secreted</location>
    </subcellularLocation>
</comment>
<feature type="signal peptide" evidence="7">
    <location>
        <begin position="1"/>
        <end position="20"/>
    </location>
</feature>
<keyword evidence="11" id="KW-1185">Reference proteome</keyword>
<dbReference type="Gene3D" id="2.60.40.10">
    <property type="entry name" value="Immunoglobulins"/>
    <property type="match status" value="1"/>
</dbReference>
<evidence type="ECO:0000256" key="3">
    <source>
        <dbReference type="ARBA" id="ARBA00022729"/>
    </source>
</evidence>
<dbReference type="PANTHER" id="PTHR32208:SF62">
    <property type="entry name" value="OXIDASE, PUTATIVE, EXPRESSED-RELATED"/>
    <property type="match status" value="1"/>
</dbReference>
<dbReference type="InterPro" id="IPR014756">
    <property type="entry name" value="Ig_E-set"/>
</dbReference>
<feature type="domain" description="Glyoxal oxidase N-terminal" evidence="8">
    <location>
        <begin position="55"/>
        <end position="442"/>
    </location>
</feature>
<name>A0AAP0P4A6_9MAGN</name>
<dbReference type="PANTHER" id="PTHR32208">
    <property type="entry name" value="SECRETED PROTEIN-RELATED"/>
    <property type="match status" value="1"/>
</dbReference>
<dbReference type="Pfam" id="PF07250">
    <property type="entry name" value="Glyoxal_oxid_N"/>
    <property type="match status" value="1"/>
</dbReference>
<dbReference type="InterPro" id="IPR015202">
    <property type="entry name" value="GO-like_E_set"/>
</dbReference>
<protein>
    <recommendedName>
        <fullName evidence="5">Aldehyde oxidase GLOX</fullName>
    </recommendedName>
    <alternativeName>
        <fullName evidence="6">Glyoxal oxidase</fullName>
    </alternativeName>
</protein>
<evidence type="ECO:0000256" key="4">
    <source>
        <dbReference type="ARBA" id="ARBA00023002"/>
    </source>
</evidence>
<comment type="caution">
    <text evidence="10">The sequence shown here is derived from an EMBL/GenBank/DDBJ whole genome shotgun (WGS) entry which is preliminary data.</text>
</comment>
<dbReference type="InterPro" id="IPR013783">
    <property type="entry name" value="Ig-like_fold"/>
</dbReference>
<evidence type="ECO:0000313" key="11">
    <source>
        <dbReference type="Proteomes" id="UP001417504"/>
    </source>
</evidence>
<keyword evidence="2" id="KW-0964">Secreted</keyword>
<dbReference type="InterPro" id="IPR009880">
    <property type="entry name" value="Glyoxal_oxidase_N"/>
</dbReference>
<dbReference type="Pfam" id="PF09118">
    <property type="entry name" value="GO-like_E_set"/>
    <property type="match status" value="1"/>
</dbReference>
<accession>A0AAP0P4A6</accession>
<evidence type="ECO:0000256" key="5">
    <source>
        <dbReference type="ARBA" id="ARBA00073112"/>
    </source>
</evidence>
<dbReference type="EMBL" id="JBBNAE010000004">
    <property type="protein sequence ID" value="KAK9129594.1"/>
    <property type="molecule type" value="Genomic_DNA"/>
</dbReference>
<dbReference type="GO" id="GO:0005615">
    <property type="term" value="C:extracellular space"/>
    <property type="evidence" value="ECO:0007669"/>
    <property type="project" value="UniProtKB-ARBA"/>
</dbReference>
<evidence type="ECO:0000256" key="7">
    <source>
        <dbReference type="SAM" id="SignalP"/>
    </source>
</evidence>
<dbReference type="InterPro" id="IPR011043">
    <property type="entry name" value="Gal_Oxase/kelch_b-propeller"/>
</dbReference>
<organism evidence="10 11">
    <name type="scientific">Stephania japonica</name>
    <dbReference type="NCBI Taxonomy" id="461633"/>
    <lineage>
        <taxon>Eukaryota</taxon>
        <taxon>Viridiplantae</taxon>
        <taxon>Streptophyta</taxon>
        <taxon>Embryophyta</taxon>
        <taxon>Tracheophyta</taxon>
        <taxon>Spermatophyta</taxon>
        <taxon>Magnoliopsida</taxon>
        <taxon>Ranunculales</taxon>
        <taxon>Menispermaceae</taxon>
        <taxon>Menispermoideae</taxon>
        <taxon>Cissampelideae</taxon>
        <taxon>Stephania</taxon>
    </lineage>
</organism>
<gene>
    <name evidence="10" type="ORF">Sjap_010081</name>
</gene>
<evidence type="ECO:0000313" key="10">
    <source>
        <dbReference type="EMBL" id="KAK9129594.1"/>
    </source>
</evidence>
<dbReference type="AlphaFoldDB" id="A0AAP0P4A6"/>
<feature type="domain" description="Galactose oxidase-like Early set" evidence="9">
    <location>
        <begin position="451"/>
        <end position="556"/>
    </location>
</feature>
<dbReference type="FunFam" id="2.130.10.80:FF:000001">
    <property type="entry name" value="Aldehyde oxidase GLOX"/>
    <property type="match status" value="1"/>
</dbReference>
<reference evidence="10 11" key="1">
    <citation type="submission" date="2024-01" db="EMBL/GenBank/DDBJ databases">
        <title>Genome assemblies of Stephania.</title>
        <authorList>
            <person name="Yang L."/>
        </authorList>
    </citation>
    <scope>NUCLEOTIDE SEQUENCE [LARGE SCALE GENOMIC DNA]</scope>
    <source>
        <strain evidence="10">QJT</strain>
        <tissue evidence="10">Leaf</tissue>
    </source>
</reference>
<dbReference type="SUPFAM" id="SSF50965">
    <property type="entry name" value="Galactose oxidase, central domain"/>
    <property type="match status" value="1"/>
</dbReference>
<dbReference type="GO" id="GO:0016491">
    <property type="term" value="F:oxidoreductase activity"/>
    <property type="evidence" value="ECO:0007669"/>
    <property type="project" value="UniProtKB-KW"/>
</dbReference>
<evidence type="ECO:0000259" key="9">
    <source>
        <dbReference type="Pfam" id="PF09118"/>
    </source>
</evidence>
<dbReference type="Gene3D" id="2.130.10.80">
    <property type="entry name" value="Galactose oxidase/kelch, beta-propeller"/>
    <property type="match status" value="1"/>
</dbReference>
<sequence length="557" mass="61613">MTTTAIILCFLALLFQLLNLNNNIVYFSAYASSSTFGVGSQQWQLLQKSIGIVSMHMQLLNNDRVVIFDRTDFGLSNLSLPQNKCRNDPNEKVVKTDCTAHSAEYDVLANSFRPLMVQTDVWCSSGAVSPDGRLIQTGGFNDGERAVRIFRPCAGCDWEEIQLGLAVRRWYATNHILPDGRVIVIGGRRQFNYEFYPKSDQANTVFPLRLLAQTNDRNEENNLYPFVYLNVDDTLFIFANNQAVLLDYKKNIVVKTFPPIPGGDPRNYPSTGSSVLLPLKKLQQPSIEAEVLICGGAPRGSFPRAKAGDFVKALSTCGRIKITDQNPQWLMETMPLARVMGDMVLLPNGNVLIINGAGSGTAGWEYGRDQVLSPVIYQPNSPFGSRFEVQSPSTIPRLYHSTAVLLRDGRVLVGGSNPHVYYNFTNVIFPTELSLEAFSPSYLDSKNVNLRPNIILPASQVKVGYGQRLAVRFLVLAANLSAVSVTMVAPSFTTHSFSMNQRLLVLYVVGGVVSVSRSTYEVKVMTPSTGVIAPAGYYLLYVVHQEIPSDGIWVQIQ</sequence>
<proteinExistence type="predicted"/>
<dbReference type="Proteomes" id="UP001417504">
    <property type="component" value="Unassembled WGS sequence"/>
</dbReference>
<dbReference type="SUPFAM" id="SSF81296">
    <property type="entry name" value="E set domains"/>
    <property type="match status" value="1"/>
</dbReference>
<evidence type="ECO:0000256" key="1">
    <source>
        <dbReference type="ARBA" id="ARBA00004613"/>
    </source>
</evidence>
<dbReference type="InterPro" id="IPR037293">
    <property type="entry name" value="Gal_Oxidase_central_sf"/>
</dbReference>
<evidence type="ECO:0000259" key="8">
    <source>
        <dbReference type="Pfam" id="PF07250"/>
    </source>
</evidence>